<dbReference type="PANTHER" id="PTHR43540">
    <property type="entry name" value="PEROXYUREIDOACRYLATE/UREIDOACRYLATE AMIDOHYDROLASE-RELATED"/>
    <property type="match status" value="1"/>
</dbReference>
<dbReference type="Proteomes" id="UP001589836">
    <property type="component" value="Unassembled WGS sequence"/>
</dbReference>
<proteinExistence type="inferred from homology"/>
<evidence type="ECO:0000313" key="5">
    <source>
        <dbReference type="Proteomes" id="UP001589836"/>
    </source>
</evidence>
<sequence length="181" mass="20901">MLHPKHTAIIIVDIINDFNFPHGEMLKQHTQRILPNILQLKQYARIHHFPIIYVNDHYELWQADLQRIYHKCCSPSNEELLKPMMPDVEANDYFLIKPKHSGFHQTALQALLAHLQIEHVIITGIAGNICVLFTANDAYMREYTISVPEDGIASNNEQDNAYALRMMNNVLKADITPIQSF</sequence>
<dbReference type="SUPFAM" id="SSF52499">
    <property type="entry name" value="Isochorismatase-like hydrolases"/>
    <property type="match status" value="1"/>
</dbReference>
<dbReference type="RefSeq" id="WP_377351761.1">
    <property type="nucleotide sequence ID" value="NZ_JBHLTP010000024.1"/>
</dbReference>
<organism evidence="4 5">
    <name type="scientific">Pontibacillus salicampi</name>
    <dbReference type="NCBI Taxonomy" id="1449801"/>
    <lineage>
        <taxon>Bacteria</taxon>
        <taxon>Bacillati</taxon>
        <taxon>Bacillota</taxon>
        <taxon>Bacilli</taxon>
        <taxon>Bacillales</taxon>
        <taxon>Bacillaceae</taxon>
        <taxon>Pontibacillus</taxon>
    </lineage>
</organism>
<evidence type="ECO:0000259" key="3">
    <source>
        <dbReference type="Pfam" id="PF00857"/>
    </source>
</evidence>
<evidence type="ECO:0000256" key="1">
    <source>
        <dbReference type="ARBA" id="ARBA00006336"/>
    </source>
</evidence>
<name>A0ABV6LU51_9BACI</name>
<dbReference type="PANTHER" id="PTHR43540:SF6">
    <property type="entry name" value="ISOCHORISMATASE-LIKE DOMAIN-CONTAINING PROTEIN"/>
    <property type="match status" value="1"/>
</dbReference>
<reference evidence="4 5" key="1">
    <citation type="submission" date="2024-09" db="EMBL/GenBank/DDBJ databases">
        <authorList>
            <person name="Sun Q."/>
            <person name="Mori K."/>
        </authorList>
    </citation>
    <scope>NUCLEOTIDE SEQUENCE [LARGE SCALE GENOMIC DNA]</scope>
    <source>
        <strain evidence="4 5">NCAIM B.02529</strain>
    </source>
</reference>
<protein>
    <submittedName>
        <fullName evidence="4">Cysteine hydrolase family protein</fullName>
    </submittedName>
</protein>
<evidence type="ECO:0000313" key="4">
    <source>
        <dbReference type="EMBL" id="MFC0525922.1"/>
    </source>
</evidence>
<comment type="caution">
    <text evidence="4">The sequence shown here is derived from an EMBL/GenBank/DDBJ whole genome shotgun (WGS) entry which is preliminary data.</text>
</comment>
<dbReference type="GO" id="GO:0016787">
    <property type="term" value="F:hydrolase activity"/>
    <property type="evidence" value="ECO:0007669"/>
    <property type="project" value="UniProtKB-KW"/>
</dbReference>
<gene>
    <name evidence="4" type="ORF">ACFFGV_20305</name>
</gene>
<evidence type="ECO:0000256" key="2">
    <source>
        <dbReference type="ARBA" id="ARBA00022801"/>
    </source>
</evidence>
<dbReference type="InterPro" id="IPR000868">
    <property type="entry name" value="Isochorismatase-like_dom"/>
</dbReference>
<feature type="domain" description="Isochorismatase-like" evidence="3">
    <location>
        <begin position="7"/>
        <end position="169"/>
    </location>
</feature>
<dbReference type="CDD" id="cd00431">
    <property type="entry name" value="cysteine_hydrolases"/>
    <property type="match status" value="1"/>
</dbReference>
<keyword evidence="2 4" id="KW-0378">Hydrolase</keyword>
<keyword evidence="5" id="KW-1185">Reference proteome</keyword>
<dbReference type="InterPro" id="IPR036380">
    <property type="entry name" value="Isochorismatase-like_sf"/>
</dbReference>
<dbReference type="EMBL" id="JBHLTP010000024">
    <property type="protein sequence ID" value="MFC0525922.1"/>
    <property type="molecule type" value="Genomic_DNA"/>
</dbReference>
<dbReference type="InterPro" id="IPR050272">
    <property type="entry name" value="Isochorismatase-like_hydrls"/>
</dbReference>
<dbReference type="Gene3D" id="3.40.50.850">
    <property type="entry name" value="Isochorismatase-like"/>
    <property type="match status" value="1"/>
</dbReference>
<accession>A0ABV6LU51</accession>
<dbReference type="Pfam" id="PF00857">
    <property type="entry name" value="Isochorismatase"/>
    <property type="match status" value="1"/>
</dbReference>
<comment type="similarity">
    <text evidence="1">Belongs to the isochorismatase family.</text>
</comment>